<evidence type="ECO:0000313" key="1">
    <source>
        <dbReference type="EMBL" id="QPK79275.1"/>
    </source>
</evidence>
<gene>
    <name evidence="1" type="ORF">G7Y31_00650</name>
</gene>
<protein>
    <submittedName>
        <fullName evidence="1">Uncharacterized protein</fullName>
    </submittedName>
</protein>
<reference evidence="1 2" key="1">
    <citation type="submission" date="2020-11" db="EMBL/GenBank/DDBJ databases">
        <title>Corynebacterium sp. ZJ-599.</title>
        <authorList>
            <person name="Zhou J."/>
        </authorList>
    </citation>
    <scope>NUCLEOTIDE SEQUENCE [LARGE SCALE GENOMIC DNA]</scope>
    <source>
        <strain evidence="1 2">ZJ-599</strain>
    </source>
</reference>
<dbReference type="Proteomes" id="UP000594681">
    <property type="component" value="Chromosome"/>
</dbReference>
<accession>A0A7T0PBB8</accession>
<dbReference type="KEGG" id="cliz:G7Y31_00650"/>
<sequence length="166" mass="19091">MWLDSYNEQFGKRLEELLEKVVPETLGELTPDQQKQVTEGSQEFPFEIVLDILTSKRSYEDKVYRILAITGTWLNATSPSEWSMGPLSGTEYSERVGIGIRWGEISFSPLSSIAEDLVDTYHIWPGVLMEFAHMQEDNRDYFCQRIREINDASKPESPLPPEHHAP</sequence>
<evidence type="ECO:0000313" key="2">
    <source>
        <dbReference type="Proteomes" id="UP000594681"/>
    </source>
</evidence>
<name>A0A7T0PBB8_9CORY</name>
<dbReference type="AlphaFoldDB" id="A0A7T0PBB8"/>
<dbReference type="RefSeq" id="WP_165011173.1">
    <property type="nucleotide sequence ID" value="NZ_CP064954.1"/>
</dbReference>
<dbReference type="EMBL" id="CP064954">
    <property type="protein sequence ID" value="QPK79275.1"/>
    <property type="molecule type" value="Genomic_DNA"/>
</dbReference>
<proteinExistence type="predicted"/>
<organism evidence="1 2">
    <name type="scientific">Corynebacterium lizhenjunii</name>
    <dbReference type="NCBI Taxonomy" id="2709394"/>
    <lineage>
        <taxon>Bacteria</taxon>
        <taxon>Bacillati</taxon>
        <taxon>Actinomycetota</taxon>
        <taxon>Actinomycetes</taxon>
        <taxon>Mycobacteriales</taxon>
        <taxon>Corynebacteriaceae</taxon>
        <taxon>Corynebacterium</taxon>
    </lineage>
</organism>
<keyword evidence="2" id="KW-1185">Reference proteome</keyword>